<evidence type="ECO:0000256" key="2">
    <source>
        <dbReference type="ARBA" id="ARBA00004948"/>
    </source>
</evidence>
<feature type="binding site" evidence="19">
    <location>
        <position position="289"/>
    </location>
    <ligand>
        <name>ATP</name>
        <dbReference type="ChEBI" id="CHEBI:30616"/>
    </ligand>
</feature>
<reference evidence="22" key="1">
    <citation type="submission" date="2018-04" db="EMBL/GenBank/DDBJ databases">
        <authorList>
            <person name="Illikoud N."/>
        </authorList>
    </citation>
    <scope>NUCLEOTIDE SEQUENCE [LARGE SCALE GENOMIC DNA]</scope>
</reference>
<dbReference type="SUPFAM" id="SSF52402">
    <property type="entry name" value="Adenine nucleotide alpha hydrolases-like"/>
    <property type="match status" value="1"/>
</dbReference>
<dbReference type="Pfam" id="PF22025">
    <property type="entry name" value="ThiI_fer"/>
    <property type="match status" value="1"/>
</dbReference>
<keyword evidence="6 19" id="KW-0547">Nucleotide-binding</keyword>
<comment type="function">
    <text evidence="12 19">Catalyzes the ATP-dependent transfer of a sulfur to tRNA to produce 4-thiouridine in position 8 of tRNAs, which functions as a near-UV photosensor. Also catalyzes the transfer of sulfur to the sulfur carrier protein ThiS, forming ThiS-thiocarboxylate. This is a step in the synthesis of thiazole, in the thiamine biosynthesis pathway. The sulfur is donated as persulfide by IscS.</text>
</comment>
<dbReference type="PROSITE" id="PS51165">
    <property type="entry name" value="THUMP"/>
    <property type="match status" value="1"/>
</dbReference>
<dbReference type="InterPro" id="IPR049961">
    <property type="entry name" value="ThiI_N"/>
</dbReference>
<comment type="catalytic activity">
    <reaction evidence="11 19">
        <text>[ThiS sulfur-carrier protein]-C-terminal Gly-Gly-AMP + S-sulfanyl-L-cysteinyl-[cysteine desulfurase] + AH2 = [ThiS sulfur-carrier protein]-C-terminal-Gly-aminoethanethioate + L-cysteinyl-[cysteine desulfurase] + A + AMP + 2 H(+)</text>
        <dbReference type="Rhea" id="RHEA:43340"/>
        <dbReference type="Rhea" id="RHEA-COMP:12157"/>
        <dbReference type="Rhea" id="RHEA-COMP:12158"/>
        <dbReference type="Rhea" id="RHEA-COMP:12910"/>
        <dbReference type="Rhea" id="RHEA-COMP:19908"/>
        <dbReference type="ChEBI" id="CHEBI:13193"/>
        <dbReference type="ChEBI" id="CHEBI:15378"/>
        <dbReference type="ChEBI" id="CHEBI:17499"/>
        <dbReference type="ChEBI" id="CHEBI:29950"/>
        <dbReference type="ChEBI" id="CHEBI:61963"/>
        <dbReference type="ChEBI" id="CHEBI:90618"/>
        <dbReference type="ChEBI" id="CHEBI:232372"/>
        <dbReference type="ChEBI" id="CHEBI:456215"/>
    </reaction>
</comment>
<comment type="subcellular location">
    <subcellularLocation>
        <location evidence="1 19">Cytoplasm</location>
    </subcellularLocation>
</comment>
<name>A0A2X0SE64_BROTH</name>
<dbReference type="GO" id="GO:0004810">
    <property type="term" value="F:CCA tRNA nucleotidyltransferase activity"/>
    <property type="evidence" value="ECO:0007669"/>
    <property type="project" value="InterPro"/>
</dbReference>
<dbReference type="Pfam" id="PF02926">
    <property type="entry name" value="THUMP"/>
    <property type="match status" value="1"/>
</dbReference>
<dbReference type="InterPro" id="IPR050102">
    <property type="entry name" value="tRNA_sulfurtransferase_ThiI"/>
</dbReference>
<feature type="binding site" evidence="19">
    <location>
        <position position="298"/>
    </location>
    <ligand>
        <name>ATP</name>
        <dbReference type="ChEBI" id="CHEBI:30616"/>
    </ligand>
</feature>
<dbReference type="AlphaFoldDB" id="A0A2X0SE64"/>
<accession>A0A2X0SE64</accession>
<dbReference type="HAMAP" id="MF_00021">
    <property type="entry name" value="ThiI"/>
    <property type="match status" value="1"/>
</dbReference>
<feature type="binding site" evidence="19">
    <location>
        <begin position="210"/>
        <end position="211"/>
    </location>
    <ligand>
        <name>ATP</name>
        <dbReference type="ChEBI" id="CHEBI:30616"/>
    </ligand>
</feature>
<keyword evidence="9 19" id="KW-0784">Thiamine biosynthesis</keyword>
<dbReference type="GO" id="GO:0052837">
    <property type="term" value="P:thiazole biosynthetic process"/>
    <property type="evidence" value="ECO:0007669"/>
    <property type="project" value="TreeGrafter"/>
</dbReference>
<evidence type="ECO:0000256" key="1">
    <source>
        <dbReference type="ARBA" id="ARBA00004496"/>
    </source>
</evidence>
<feature type="domain" description="THUMP" evidence="20">
    <location>
        <begin position="61"/>
        <end position="167"/>
    </location>
</feature>
<protein>
    <recommendedName>
        <fullName evidence="15 19">Probable tRNA sulfurtransferase</fullName>
        <ecNumber evidence="14 19">2.8.1.4</ecNumber>
    </recommendedName>
    <alternativeName>
        <fullName evidence="16 19">Sulfur carrier protein ThiS sulfurtransferase</fullName>
    </alternativeName>
    <alternativeName>
        <fullName evidence="17 19">Thiamine biosynthesis protein ThiI</fullName>
    </alternativeName>
    <alternativeName>
        <fullName evidence="18 19">tRNA 4-thiouridine synthase</fullName>
    </alternativeName>
</protein>
<dbReference type="CDD" id="cd01712">
    <property type="entry name" value="PPase_ThiI"/>
    <property type="match status" value="1"/>
</dbReference>
<evidence type="ECO:0000256" key="8">
    <source>
        <dbReference type="ARBA" id="ARBA00022884"/>
    </source>
</evidence>
<dbReference type="GO" id="GO:0009228">
    <property type="term" value="P:thiamine biosynthetic process"/>
    <property type="evidence" value="ECO:0007669"/>
    <property type="project" value="UniProtKB-KW"/>
</dbReference>
<evidence type="ECO:0000256" key="16">
    <source>
        <dbReference type="ARBA" id="ARBA00075337"/>
    </source>
</evidence>
<evidence type="ECO:0000256" key="7">
    <source>
        <dbReference type="ARBA" id="ARBA00022840"/>
    </source>
</evidence>
<dbReference type="Gene3D" id="3.30.2130.30">
    <property type="match status" value="1"/>
</dbReference>
<dbReference type="EC" id="2.8.1.4" evidence="14 19"/>
<evidence type="ECO:0000256" key="18">
    <source>
        <dbReference type="ARBA" id="ARBA00080570"/>
    </source>
</evidence>
<gene>
    <name evidence="21" type="primary">trmG</name>
    <name evidence="19" type="synonym">thiI</name>
    <name evidence="21" type="ORF">BTBSAS_10278</name>
</gene>
<dbReference type="NCBIfam" id="TIGR00342">
    <property type="entry name" value="tRNA uracil 4-sulfurtransferase ThiI"/>
    <property type="match status" value="1"/>
</dbReference>
<comment type="catalytic activity">
    <reaction evidence="10 19">
        <text>[ThiI sulfur-carrier protein]-S-sulfanyl-L-cysteine + a uridine in tRNA + 2 reduced [2Fe-2S]-[ferredoxin] + ATP + H(+) = [ThiI sulfur-carrier protein]-L-cysteine + a 4-thiouridine in tRNA + 2 oxidized [2Fe-2S]-[ferredoxin] + AMP + diphosphate</text>
        <dbReference type="Rhea" id="RHEA:24176"/>
        <dbReference type="Rhea" id="RHEA-COMP:10000"/>
        <dbReference type="Rhea" id="RHEA-COMP:10001"/>
        <dbReference type="Rhea" id="RHEA-COMP:13337"/>
        <dbReference type="Rhea" id="RHEA-COMP:13338"/>
        <dbReference type="Rhea" id="RHEA-COMP:13339"/>
        <dbReference type="Rhea" id="RHEA-COMP:13340"/>
        <dbReference type="ChEBI" id="CHEBI:15378"/>
        <dbReference type="ChEBI" id="CHEBI:29950"/>
        <dbReference type="ChEBI" id="CHEBI:30616"/>
        <dbReference type="ChEBI" id="CHEBI:33019"/>
        <dbReference type="ChEBI" id="CHEBI:33737"/>
        <dbReference type="ChEBI" id="CHEBI:33738"/>
        <dbReference type="ChEBI" id="CHEBI:61963"/>
        <dbReference type="ChEBI" id="CHEBI:65315"/>
        <dbReference type="ChEBI" id="CHEBI:136798"/>
        <dbReference type="ChEBI" id="CHEBI:456215"/>
        <dbReference type="EC" id="2.8.1.4"/>
    </reaction>
</comment>
<dbReference type="InterPro" id="IPR049962">
    <property type="entry name" value="THUMP_ThiI"/>
</dbReference>
<keyword evidence="4 19" id="KW-0820">tRNA-binding</keyword>
<evidence type="ECO:0000256" key="14">
    <source>
        <dbReference type="ARBA" id="ARBA00066827"/>
    </source>
</evidence>
<dbReference type="SUPFAM" id="SSF143437">
    <property type="entry name" value="THUMP domain-like"/>
    <property type="match status" value="1"/>
</dbReference>
<dbReference type="SMART" id="SM00981">
    <property type="entry name" value="THUMP"/>
    <property type="match status" value="1"/>
</dbReference>
<feature type="binding site" evidence="19">
    <location>
        <begin position="185"/>
        <end position="186"/>
    </location>
    <ligand>
        <name>ATP</name>
        <dbReference type="ChEBI" id="CHEBI:30616"/>
    </ligand>
</feature>
<evidence type="ECO:0000313" key="21">
    <source>
        <dbReference type="EMBL" id="SPP26113.1"/>
    </source>
</evidence>
<evidence type="ECO:0000256" key="17">
    <source>
        <dbReference type="ARBA" id="ARBA00077849"/>
    </source>
</evidence>
<dbReference type="GO" id="GO:0009229">
    <property type="term" value="P:thiamine diphosphate biosynthetic process"/>
    <property type="evidence" value="ECO:0007669"/>
    <property type="project" value="UniProtKB-UniRule"/>
</dbReference>
<evidence type="ECO:0000256" key="10">
    <source>
        <dbReference type="ARBA" id="ARBA00050570"/>
    </source>
</evidence>
<comment type="similarity">
    <text evidence="13 19">Belongs to the ThiI family.</text>
</comment>
<dbReference type="InterPro" id="IPR054173">
    <property type="entry name" value="ThiI_fer"/>
</dbReference>
<keyword evidence="3 19" id="KW-0963">Cytoplasm</keyword>
<dbReference type="CDD" id="cd11716">
    <property type="entry name" value="THUMP_ThiI"/>
    <property type="match status" value="1"/>
</dbReference>
<evidence type="ECO:0000256" key="9">
    <source>
        <dbReference type="ARBA" id="ARBA00022977"/>
    </source>
</evidence>
<evidence type="ECO:0000256" key="11">
    <source>
        <dbReference type="ARBA" id="ARBA00052330"/>
    </source>
</evidence>
<dbReference type="EMBL" id="OUNC01000001">
    <property type="protein sequence ID" value="SPP26113.1"/>
    <property type="molecule type" value="Genomic_DNA"/>
</dbReference>
<evidence type="ECO:0000256" key="15">
    <source>
        <dbReference type="ARBA" id="ARBA00071867"/>
    </source>
</evidence>
<evidence type="ECO:0000256" key="19">
    <source>
        <dbReference type="HAMAP-Rule" id="MF_00021"/>
    </source>
</evidence>
<comment type="pathway">
    <text evidence="2 19">Cofactor biosynthesis; thiamine diphosphate biosynthesis.</text>
</comment>
<evidence type="ECO:0000256" key="3">
    <source>
        <dbReference type="ARBA" id="ARBA00022490"/>
    </source>
</evidence>
<evidence type="ECO:0000256" key="4">
    <source>
        <dbReference type="ARBA" id="ARBA00022555"/>
    </source>
</evidence>
<dbReference type="InterPro" id="IPR014729">
    <property type="entry name" value="Rossmann-like_a/b/a_fold"/>
</dbReference>
<keyword evidence="7 19" id="KW-0067">ATP-binding</keyword>
<dbReference type="Gene3D" id="3.40.50.620">
    <property type="entry name" value="HUPs"/>
    <property type="match status" value="1"/>
</dbReference>
<dbReference type="GO" id="GO:0140741">
    <property type="term" value="F:tRNA-uracil-4 sulfurtransferase activity"/>
    <property type="evidence" value="ECO:0007669"/>
    <property type="project" value="UniProtKB-EC"/>
</dbReference>
<keyword evidence="8 19" id="KW-0694">RNA-binding</keyword>
<evidence type="ECO:0000256" key="6">
    <source>
        <dbReference type="ARBA" id="ARBA00022741"/>
    </source>
</evidence>
<keyword evidence="5 19" id="KW-0808">Transferase</keyword>
<proteinExistence type="inferred from homology"/>
<evidence type="ECO:0000256" key="5">
    <source>
        <dbReference type="ARBA" id="ARBA00022679"/>
    </source>
</evidence>
<dbReference type="GO" id="GO:0000049">
    <property type="term" value="F:tRNA binding"/>
    <property type="evidence" value="ECO:0007669"/>
    <property type="project" value="UniProtKB-UniRule"/>
</dbReference>
<dbReference type="GO" id="GO:0005829">
    <property type="term" value="C:cytosol"/>
    <property type="evidence" value="ECO:0007669"/>
    <property type="project" value="TreeGrafter"/>
</dbReference>
<dbReference type="Proteomes" id="UP000270190">
    <property type="component" value="Unassembled WGS sequence"/>
</dbReference>
<feature type="binding site" evidence="19">
    <location>
        <position position="267"/>
    </location>
    <ligand>
        <name>ATP</name>
        <dbReference type="ChEBI" id="CHEBI:30616"/>
    </ligand>
</feature>
<dbReference type="UniPathway" id="UPA00060"/>
<evidence type="ECO:0000256" key="13">
    <source>
        <dbReference type="ARBA" id="ARBA00061472"/>
    </source>
</evidence>
<organism evidence="21 22">
    <name type="scientific">Brochothrix thermosphacta</name>
    <name type="common">Microbacterium thermosphactum</name>
    <dbReference type="NCBI Taxonomy" id="2756"/>
    <lineage>
        <taxon>Bacteria</taxon>
        <taxon>Bacillati</taxon>
        <taxon>Bacillota</taxon>
        <taxon>Bacilli</taxon>
        <taxon>Bacillales</taxon>
        <taxon>Listeriaceae</taxon>
        <taxon>Brochothrix</taxon>
    </lineage>
</organism>
<dbReference type="FunFam" id="3.40.50.620:FF:000053">
    <property type="entry name" value="Probable tRNA sulfurtransferase"/>
    <property type="match status" value="1"/>
</dbReference>
<dbReference type="PANTHER" id="PTHR43209">
    <property type="entry name" value="TRNA SULFURTRANSFERASE"/>
    <property type="match status" value="1"/>
</dbReference>
<evidence type="ECO:0000256" key="12">
    <source>
        <dbReference type="ARBA" id="ARBA00058382"/>
    </source>
</evidence>
<dbReference type="PANTHER" id="PTHR43209:SF1">
    <property type="entry name" value="TRNA SULFURTRANSFERASE"/>
    <property type="match status" value="1"/>
</dbReference>
<sequence length="405" mass="45883">MIEYDRILVRYGELSTKGNNRKVFVRRLASSVHQLLKDVPEVKINAERDRLFITLNGADHQLIMERLHLVFGIQSYSPVIKVEQDIEQIKEMAVALLQRHYKEGQSFKVRTKRADKEFPFDTNDVNLMVGDAIMDAYNDDIAVRMKNPDIEITVEIRKEGVYISSETVMGQGGMPVSSAGKAMLMLSGGIDSPVAGYLAMRRGVEIEAVHFYSPPYTSERAKQKAIDLTQKLTRYTGDIKIHLVPFTKIQETIKQRIPEGYIMTSTRRFMMRITDEIRRQNDGLAIVNGESLGQVASQTMMSMLAINDVTSTPILRPLITMDKNDIIKIAEEIDTFELSIQPFEDCCTIFTPKQPKTQPRLDKVERFESKVDFDTLMAEAIANVETITVSIEANSATSEEFEGLL</sequence>
<evidence type="ECO:0000259" key="20">
    <source>
        <dbReference type="PROSITE" id="PS51165"/>
    </source>
</evidence>
<evidence type="ECO:0000313" key="22">
    <source>
        <dbReference type="Proteomes" id="UP000270190"/>
    </source>
</evidence>
<dbReference type="InterPro" id="IPR004114">
    <property type="entry name" value="THUMP_dom"/>
</dbReference>
<dbReference type="Pfam" id="PF02568">
    <property type="entry name" value="ThiI"/>
    <property type="match status" value="1"/>
</dbReference>
<dbReference type="GO" id="GO:0005524">
    <property type="term" value="F:ATP binding"/>
    <property type="evidence" value="ECO:0007669"/>
    <property type="project" value="UniProtKB-UniRule"/>
</dbReference>
<dbReference type="GO" id="GO:0002937">
    <property type="term" value="P:tRNA 4-thiouridine biosynthesis"/>
    <property type="evidence" value="ECO:0007669"/>
    <property type="project" value="TreeGrafter"/>
</dbReference>
<dbReference type="InterPro" id="IPR020536">
    <property type="entry name" value="ThiI_AANH"/>
</dbReference>
<dbReference type="InterPro" id="IPR003720">
    <property type="entry name" value="tRNA_STrfase"/>
</dbReference>